<keyword evidence="3" id="KW-1185">Reference proteome</keyword>
<name>A0AAV9M867_9SOLN</name>
<comment type="caution">
    <text evidence="2">The sequence shown here is derived from an EMBL/GenBank/DDBJ whole genome shotgun (WGS) entry which is preliminary data.</text>
</comment>
<proteinExistence type="predicted"/>
<dbReference type="InterPro" id="IPR025558">
    <property type="entry name" value="DUF4283"/>
</dbReference>
<accession>A0AAV9M867</accession>
<feature type="domain" description="DUF4283" evidence="1">
    <location>
        <begin position="50"/>
        <end position="107"/>
    </location>
</feature>
<protein>
    <recommendedName>
        <fullName evidence="1">DUF4283 domain-containing protein</fullName>
    </recommendedName>
</protein>
<dbReference type="PANTHER" id="PTHR33233">
    <property type="entry name" value="ENDONUCLEASE/EXONUCLEASE/PHOSPHATASE"/>
    <property type="match status" value="1"/>
</dbReference>
<evidence type="ECO:0000313" key="2">
    <source>
        <dbReference type="EMBL" id="KAK4733577.1"/>
    </source>
</evidence>
<dbReference type="Proteomes" id="UP001311915">
    <property type="component" value="Unassembled WGS sequence"/>
</dbReference>
<organism evidence="2 3">
    <name type="scientific">Solanum pinnatisectum</name>
    <name type="common">tansyleaf nightshade</name>
    <dbReference type="NCBI Taxonomy" id="50273"/>
    <lineage>
        <taxon>Eukaryota</taxon>
        <taxon>Viridiplantae</taxon>
        <taxon>Streptophyta</taxon>
        <taxon>Embryophyta</taxon>
        <taxon>Tracheophyta</taxon>
        <taxon>Spermatophyta</taxon>
        <taxon>Magnoliopsida</taxon>
        <taxon>eudicotyledons</taxon>
        <taxon>Gunneridae</taxon>
        <taxon>Pentapetalae</taxon>
        <taxon>asterids</taxon>
        <taxon>lamiids</taxon>
        <taxon>Solanales</taxon>
        <taxon>Solanaceae</taxon>
        <taxon>Solanoideae</taxon>
        <taxon>Solaneae</taxon>
        <taxon>Solanum</taxon>
    </lineage>
</organism>
<dbReference type="PANTHER" id="PTHR33233:SF17">
    <property type="entry name" value="DUF4283 DOMAIN-CONTAINING PROTEIN"/>
    <property type="match status" value="1"/>
</dbReference>
<reference evidence="2 3" key="1">
    <citation type="submission" date="2023-10" db="EMBL/GenBank/DDBJ databases">
        <title>Genome-Wide Identification Analysis in wild type Solanum Pinnatisectum Reveals Some Genes Defensing Phytophthora Infestans.</title>
        <authorList>
            <person name="Sun C."/>
        </authorList>
    </citation>
    <scope>NUCLEOTIDE SEQUENCE [LARGE SCALE GENOMIC DNA]</scope>
    <source>
        <strain evidence="2">LQN</strain>
        <tissue evidence="2">Leaf</tissue>
    </source>
</reference>
<evidence type="ECO:0000259" key="1">
    <source>
        <dbReference type="Pfam" id="PF14111"/>
    </source>
</evidence>
<dbReference type="EMBL" id="JAWPEI010000002">
    <property type="protein sequence ID" value="KAK4733577.1"/>
    <property type="molecule type" value="Genomic_DNA"/>
</dbReference>
<sequence length="193" mass="22440">MNAEPVKKWANFFNSKRMSAKGMSLNYVNPVMRNGEQVIELKKEEIDKATAEWKQVLILYVVGESSTIAEIERYIAMQVNMVSKPKVYYHNNGYFLARFASLDDRNEPIIVKVWSADFNFNKEVLQTVPILVDKISFARVLVEMNVARDLPKKLKVEDPNGRAFEQEVQYEWIPEYCYKCMQVVHKCGMKKGT</sequence>
<dbReference type="AlphaFoldDB" id="A0AAV9M867"/>
<gene>
    <name evidence="2" type="ORF">R3W88_007838</name>
</gene>
<evidence type="ECO:0000313" key="3">
    <source>
        <dbReference type="Proteomes" id="UP001311915"/>
    </source>
</evidence>
<dbReference type="Pfam" id="PF14111">
    <property type="entry name" value="DUF4283"/>
    <property type="match status" value="1"/>
</dbReference>